<dbReference type="SUPFAM" id="SSF52172">
    <property type="entry name" value="CheY-like"/>
    <property type="match status" value="1"/>
</dbReference>
<dbReference type="PRINTS" id="PR00038">
    <property type="entry name" value="HTHLUXR"/>
</dbReference>
<protein>
    <submittedName>
        <fullName evidence="3">Transcriptional regulator, LuxR family</fullName>
    </submittedName>
</protein>
<dbReference type="InterPro" id="IPR039420">
    <property type="entry name" value="WalR-like"/>
</dbReference>
<accession>A0A1Y5PXX8</accession>
<dbReference type="PANTHER" id="PTHR43214">
    <property type="entry name" value="TWO-COMPONENT RESPONSE REGULATOR"/>
    <property type="match status" value="1"/>
</dbReference>
<dbReference type="PROSITE" id="PS00622">
    <property type="entry name" value="HTH_LUXR_1"/>
    <property type="match status" value="1"/>
</dbReference>
<proteinExistence type="predicted"/>
<feature type="domain" description="HTH luxR-type" evidence="2">
    <location>
        <begin position="174"/>
        <end position="239"/>
    </location>
</feature>
<dbReference type="InterPro" id="IPR011006">
    <property type="entry name" value="CheY-like_superfamily"/>
</dbReference>
<dbReference type="SUPFAM" id="SSF46894">
    <property type="entry name" value="C-terminal effector domain of the bipartite response regulators"/>
    <property type="match status" value="1"/>
</dbReference>
<dbReference type="CDD" id="cd06170">
    <property type="entry name" value="LuxR_C_like"/>
    <property type="match status" value="1"/>
</dbReference>
<dbReference type="SMART" id="SM00421">
    <property type="entry name" value="HTH_LUXR"/>
    <property type="match status" value="1"/>
</dbReference>
<dbReference type="Gene3D" id="1.10.10.10">
    <property type="entry name" value="Winged helix-like DNA-binding domain superfamily/Winged helix DNA-binding domain"/>
    <property type="match status" value="1"/>
</dbReference>
<evidence type="ECO:0000259" key="2">
    <source>
        <dbReference type="PROSITE" id="PS50043"/>
    </source>
</evidence>
<dbReference type="AlphaFoldDB" id="A0A1Y5PXX8"/>
<reference evidence="3" key="1">
    <citation type="submission" date="2016-03" db="EMBL/GenBank/DDBJ databases">
        <authorList>
            <person name="Ploux O."/>
        </authorList>
    </citation>
    <scope>NUCLEOTIDE SEQUENCE</scope>
    <source>
        <strain evidence="3">UC10</strain>
    </source>
</reference>
<dbReference type="KEGG" id="sphu:SPPYR_3768"/>
<dbReference type="GO" id="GO:0003677">
    <property type="term" value="F:DNA binding"/>
    <property type="evidence" value="ECO:0007669"/>
    <property type="project" value="UniProtKB-KW"/>
</dbReference>
<name>A0A1Y5PXX8_9SPHN</name>
<organism evidence="3">
    <name type="scientific">uncultured Sphingopyxis sp</name>
    <dbReference type="NCBI Taxonomy" id="310581"/>
    <lineage>
        <taxon>Bacteria</taxon>
        <taxon>Pseudomonadati</taxon>
        <taxon>Pseudomonadota</taxon>
        <taxon>Alphaproteobacteria</taxon>
        <taxon>Sphingomonadales</taxon>
        <taxon>Sphingomonadaceae</taxon>
        <taxon>Sphingopyxis</taxon>
        <taxon>environmental samples</taxon>
    </lineage>
</organism>
<evidence type="ECO:0000256" key="1">
    <source>
        <dbReference type="ARBA" id="ARBA00023125"/>
    </source>
</evidence>
<evidence type="ECO:0000313" key="3">
    <source>
        <dbReference type="EMBL" id="SBV34883.1"/>
    </source>
</evidence>
<keyword evidence="1" id="KW-0238">DNA-binding</keyword>
<dbReference type="InterPro" id="IPR016032">
    <property type="entry name" value="Sig_transdc_resp-reg_C-effctor"/>
</dbReference>
<dbReference type="GO" id="GO:0006355">
    <property type="term" value="P:regulation of DNA-templated transcription"/>
    <property type="evidence" value="ECO:0007669"/>
    <property type="project" value="InterPro"/>
</dbReference>
<dbReference type="InterPro" id="IPR000792">
    <property type="entry name" value="Tscrpt_reg_LuxR_C"/>
</dbReference>
<dbReference type="InterPro" id="IPR036388">
    <property type="entry name" value="WH-like_DNA-bd_sf"/>
</dbReference>
<dbReference type="Pfam" id="PF00196">
    <property type="entry name" value="GerE"/>
    <property type="match status" value="1"/>
</dbReference>
<sequence>MFGVLASPNFRQTRRNGAAFDPFALSVRSFGAQHRSVTESGGHIHLILPDPVERAACFRALAAGGARVVRSFASADAWIEAEGDDLSGILLFRWRQPGRTDGAALLDRVAGRPGIAAFVAAERLSIAESRAILRGGAQDLLPAPLDPRFVRGTIDAVLADWRAAQEARARQREAEARLAALTPRERDILDGIAAGLGNKTIARRLALSPRTVEVHRANIMRRAGAGNVAELLRLQFTAEHARAAPVDRVRFGA</sequence>
<dbReference type="EMBL" id="LT598653">
    <property type="protein sequence ID" value="SBV34883.1"/>
    <property type="molecule type" value="Genomic_DNA"/>
</dbReference>
<dbReference type="PANTHER" id="PTHR43214:SF44">
    <property type="entry name" value="TWO-COMPONENT RESPONSE REGULATOR"/>
    <property type="match status" value="1"/>
</dbReference>
<dbReference type="PROSITE" id="PS50043">
    <property type="entry name" value="HTH_LUXR_2"/>
    <property type="match status" value="1"/>
</dbReference>
<gene>
    <name evidence="3" type="ORF">SPPYR_3768</name>
</gene>